<protein>
    <submittedName>
        <fullName evidence="3 4">Uncharacterized protein LOC136084017 isoform X2</fullName>
    </submittedName>
</protein>
<evidence type="ECO:0000313" key="4">
    <source>
        <dbReference type="RefSeq" id="XP_065660104.1"/>
    </source>
</evidence>
<gene>
    <name evidence="3 4" type="primary">LOC136084017</name>
</gene>
<keyword evidence="2" id="KW-1185">Reference proteome</keyword>
<evidence type="ECO:0000259" key="1">
    <source>
        <dbReference type="Pfam" id="PF16064"/>
    </source>
</evidence>
<dbReference type="GeneID" id="136084017"/>
<feature type="domain" description="DUF4806" evidence="1">
    <location>
        <begin position="262"/>
        <end position="346"/>
    </location>
</feature>
<evidence type="ECO:0000313" key="3">
    <source>
        <dbReference type="RefSeq" id="XP_065660103.1"/>
    </source>
</evidence>
<dbReference type="PANTHER" id="PTHR34153">
    <property type="entry name" value="SI:CH211-262H13.3-RELATED-RELATED"/>
    <property type="match status" value="1"/>
</dbReference>
<dbReference type="PANTHER" id="PTHR34153:SF2">
    <property type="entry name" value="SI:CH211-262H13.3-RELATED"/>
    <property type="match status" value="1"/>
</dbReference>
<dbReference type="RefSeq" id="XP_065660103.1">
    <property type="nucleotide sequence ID" value="XM_065804031.1"/>
</dbReference>
<accession>A0ABM4CEJ1</accession>
<name>A0ABM4CEJ1_HYDVU</name>
<dbReference type="InterPro" id="IPR032071">
    <property type="entry name" value="DUF4806"/>
</dbReference>
<organism evidence="2 4">
    <name type="scientific">Hydra vulgaris</name>
    <name type="common">Hydra</name>
    <name type="synonym">Hydra attenuata</name>
    <dbReference type="NCBI Taxonomy" id="6087"/>
    <lineage>
        <taxon>Eukaryota</taxon>
        <taxon>Metazoa</taxon>
        <taxon>Cnidaria</taxon>
        <taxon>Hydrozoa</taxon>
        <taxon>Hydroidolina</taxon>
        <taxon>Anthoathecata</taxon>
        <taxon>Aplanulata</taxon>
        <taxon>Hydridae</taxon>
        <taxon>Hydra</taxon>
    </lineage>
</organism>
<proteinExistence type="predicted"/>
<evidence type="ECO:0000313" key="2">
    <source>
        <dbReference type="Proteomes" id="UP001652625"/>
    </source>
</evidence>
<sequence length="419" mass="47858">MKYLVVSFLNEQGSMYVIPDNWLVDDCSCYWPQYVSDARIKKSSKAGEIPDDTWSKHTISIMYRTETYEKACKKLVVAQDTSDLQTEDEEHKTQSRQKRKNDYWYYEDESDNDTNKFNNSYKQSKAKMTKLLKRHILPEAPKISLAIPNQLVRNDILTNRVTSPGLLSSSPNNNTDQLSSVTNGQFNFEKATQPIFKKNTFNDPVVPSTSLNILPTDITSLVNVVMEIKVCLKDLQRQTEINTKLLQSLTAGENDKGIFDKLHLPLNDLKELNTLEELIQNDKTVFSNLVIAVASKGGYNLKDAVRRMSASLFTNQLCCQLNWTGGQRKGSEADLKLDIKNKFGLKESQCRRVLERAVLRNPPTSTVSECDFQKEIVRFLRGAPDRNGGRQARAIVSVKRRTFIEKRRADIDNDDEPQE</sequence>
<dbReference type="Proteomes" id="UP001652625">
    <property type="component" value="Chromosome 08"/>
</dbReference>
<dbReference type="RefSeq" id="XP_065660104.1">
    <property type="nucleotide sequence ID" value="XM_065804032.1"/>
</dbReference>
<reference evidence="3 4" key="1">
    <citation type="submission" date="2025-05" db="UniProtKB">
        <authorList>
            <consortium name="RefSeq"/>
        </authorList>
    </citation>
    <scope>IDENTIFICATION</scope>
</reference>
<dbReference type="Pfam" id="PF16064">
    <property type="entry name" value="DUF4806"/>
    <property type="match status" value="1"/>
</dbReference>